<sequence>MFTALVSPQYAERHGQAVTVAGGFIAHGLVPPHRGNGEPTGWFYALLPGTPESADSEHVEPFPAERMAAILRAERDRYRDMERSDGDSVWADAAAAIDDMVDCLGRSQLIAAAGSQTTVT</sequence>
<dbReference type="RefSeq" id="WP_200261384.1">
    <property type="nucleotide sequence ID" value="NZ_NRSH01000238.1"/>
</dbReference>
<accession>A0ABS1EAD3</accession>
<name>A0ABS1EAD3_9GAMM</name>
<gene>
    <name evidence="1" type="ORF">CKO13_11950</name>
</gene>
<proteinExistence type="predicted"/>
<keyword evidence="2" id="KW-1185">Reference proteome</keyword>
<evidence type="ECO:0000313" key="2">
    <source>
        <dbReference type="Proteomes" id="UP000738126"/>
    </source>
</evidence>
<comment type="caution">
    <text evidence="1">The sequence shown here is derived from an EMBL/GenBank/DDBJ whole genome shotgun (WGS) entry which is preliminary data.</text>
</comment>
<organism evidence="1 2">
    <name type="scientific">Halorhodospira neutriphila</name>
    <dbReference type="NCBI Taxonomy" id="168379"/>
    <lineage>
        <taxon>Bacteria</taxon>
        <taxon>Pseudomonadati</taxon>
        <taxon>Pseudomonadota</taxon>
        <taxon>Gammaproteobacteria</taxon>
        <taxon>Chromatiales</taxon>
        <taxon>Ectothiorhodospiraceae</taxon>
        <taxon>Halorhodospira</taxon>
    </lineage>
</organism>
<evidence type="ECO:0000313" key="1">
    <source>
        <dbReference type="EMBL" id="MBK1727708.1"/>
    </source>
</evidence>
<protein>
    <submittedName>
        <fullName evidence="1">Uncharacterized protein</fullName>
    </submittedName>
</protein>
<dbReference type="EMBL" id="NRSH01000238">
    <property type="protein sequence ID" value="MBK1727708.1"/>
    <property type="molecule type" value="Genomic_DNA"/>
</dbReference>
<dbReference type="Proteomes" id="UP000738126">
    <property type="component" value="Unassembled WGS sequence"/>
</dbReference>
<reference evidence="1 2" key="1">
    <citation type="journal article" date="2020" name="Microorganisms">
        <title>Osmotic Adaptation and Compatible Solute Biosynthesis of Phototrophic Bacteria as Revealed from Genome Analyses.</title>
        <authorList>
            <person name="Imhoff J.F."/>
            <person name="Rahn T."/>
            <person name="Kunzel S."/>
            <person name="Keller A."/>
            <person name="Neulinger S.C."/>
        </authorList>
    </citation>
    <scope>NUCLEOTIDE SEQUENCE [LARGE SCALE GENOMIC DNA]</scope>
    <source>
        <strain evidence="1 2">DSM 15116</strain>
    </source>
</reference>